<dbReference type="InterPro" id="IPR049227">
    <property type="entry name" value="DUF6824"/>
</dbReference>
<feature type="domain" description="DUF6824" evidence="1">
    <location>
        <begin position="348"/>
        <end position="430"/>
    </location>
</feature>
<sequence>MSTVTRSYRDSECGCFQSKDKSRVGAKSPVRLDDNELDKLIVQGMNSLSFNELQTKQEELHGVSADKLEKAADVENMLIDVEKYLQQIKTGTPYEVAEKMNQDYVRNRDFQTQFLRANEYDTKATAEQLIRHFEMKATLFSKDTLARDIVLSDLNDDDIACLLRGSFQVTAFKDRSNRKIMVQLPGLREYTTIENEMRSIFYQYMHILNSLDYTSRGCIFIYYAVGEFREKKNGQDILKYVAVGQAVPLYVAGFHLCYLSPSSALLSKAGIAVLPAKDKARMKVHVGSHWECLYRLSTYGISQHALPISFSTEEVLLEHQLAWYNDCLRKENFSNGSTQSLPTPNENDVLCLGRKVNGVGNDRLLAMASQHADWYNTGNSRERRILVDLIMENIRKKGGRFLKPDENHSHHWLEVSVDEARSKIAQLFRNLKKRARSTANASPTPTRSEPDDSARIVTAVVDEDVLFGRMYEHAGNERLRHTVEGMAAEYNSSTRGRKKQIADSLVQEVKSRGGRFLKPVEGGRWLEVSDKMAETKVSARFRNFRRKTSGDDKTTS</sequence>
<comment type="caution">
    <text evidence="2">The sequence shown here is derived from an EMBL/GenBank/DDBJ whole genome shotgun (WGS) entry which is preliminary data.</text>
</comment>
<dbReference type="EMBL" id="CAKOGP040000524">
    <property type="protein sequence ID" value="CAJ1935923.1"/>
    <property type="molecule type" value="Genomic_DNA"/>
</dbReference>
<dbReference type="AlphaFoldDB" id="A0AAD2CJK9"/>
<evidence type="ECO:0000313" key="2">
    <source>
        <dbReference type="EMBL" id="CAJ1935923.1"/>
    </source>
</evidence>
<evidence type="ECO:0000313" key="3">
    <source>
        <dbReference type="Proteomes" id="UP001295423"/>
    </source>
</evidence>
<dbReference type="Proteomes" id="UP001295423">
    <property type="component" value="Unassembled WGS sequence"/>
</dbReference>
<feature type="domain" description="DUF6824" evidence="1">
    <location>
        <begin position="464"/>
        <end position="543"/>
    </location>
</feature>
<evidence type="ECO:0000259" key="1">
    <source>
        <dbReference type="Pfam" id="PF20710"/>
    </source>
</evidence>
<gene>
    <name evidence="2" type="ORF">CYCCA115_LOCUS4964</name>
</gene>
<organism evidence="2 3">
    <name type="scientific">Cylindrotheca closterium</name>
    <dbReference type="NCBI Taxonomy" id="2856"/>
    <lineage>
        <taxon>Eukaryota</taxon>
        <taxon>Sar</taxon>
        <taxon>Stramenopiles</taxon>
        <taxon>Ochrophyta</taxon>
        <taxon>Bacillariophyta</taxon>
        <taxon>Bacillariophyceae</taxon>
        <taxon>Bacillariophycidae</taxon>
        <taxon>Bacillariales</taxon>
        <taxon>Bacillariaceae</taxon>
        <taxon>Cylindrotheca</taxon>
    </lineage>
</organism>
<proteinExistence type="predicted"/>
<reference evidence="2" key="1">
    <citation type="submission" date="2023-08" db="EMBL/GenBank/DDBJ databases">
        <authorList>
            <person name="Audoor S."/>
            <person name="Bilcke G."/>
        </authorList>
    </citation>
    <scope>NUCLEOTIDE SEQUENCE</scope>
</reference>
<name>A0AAD2CJK9_9STRA</name>
<dbReference type="Pfam" id="PF20710">
    <property type="entry name" value="DUF6824"/>
    <property type="match status" value="2"/>
</dbReference>
<protein>
    <recommendedName>
        <fullName evidence="1">DUF6824 domain-containing protein</fullName>
    </recommendedName>
</protein>
<accession>A0AAD2CJK9</accession>
<keyword evidence="3" id="KW-1185">Reference proteome</keyword>